<feature type="transmembrane region" description="Helical" evidence="5">
    <location>
        <begin position="197"/>
        <end position="217"/>
    </location>
</feature>
<evidence type="ECO:0000256" key="3">
    <source>
        <dbReference type="ARBA" id="ARBA00022989"/>
    </source>
</evidence>
<reference evidence="7 8" key="1">
    <citation type="submission" date="2016-10" db="EMBL/GenBank/DDBJ databases">
        <authorList>
            <person name="Varghese N."/>
            <person name="Submissions S."/>
        </authorList>
    </citation>
    <scope>NUCLEOTIDE SEQUENCE [LARGE SCALE GENOMIC DNA]</scope>
    <source>
        <strain evidence="7 8">DSM 16643</strain>
    </source>
</reference>
<feature type="transmembrane region" description="Helical" evidence="5">
    <location>
        <begin position="330"/>
        <end position="350"/>
    </location>
</feature>
<gene>
    <name evidence="7" type="ORF">SAMN02910315_01908</name>
</gene>
<dbReference type="GO" id="GO:0016020">
    <property type="term" value="C:membrane"/>
    <property type="evidence" value="ECO:0007669"/>
    <property type="project" value="UniProtKB-SubCell"/>
</dbReference>
<dbReference type="PANTHER" id="PTHR42718:SF24">
    <property type="entry name" value="MAJOR FACILITATOR SUPERFAMILY (MFS) PROFILE DOMAIN-CONTAINING PROTEIN"/>
    <property type="match status" value="1"/>
</dbReference>
<feature type="transmembrane region" description="Helical" evidence="5">
    <location>
        <begin position="295"/>
        <end position="318"/>
    </location>
</feature>
<dbReference type="OrthoDB" id="78063at2157"/>
<keyword evidence="2 5" id="KW-0812">Transmembrane</keyword>
<dbReference type="Gene3D" id="1.20.1250.20">
    <property type="entry name" value="MFS general substrate transporter like domains"/>
    <property type="match status" value="1"/>
</dbReference>
<dbReference type="InterPro" id="IPR020846">
    <property type="entry name" value="MFS_dom"/>
</dbReference>
<dbReference type="AlphaFoldDB" id="A0A1G5X2Q3"/>
<organism evidence="7 8">
    <name type="scientific">Methanobrevibacter millerae</name>
    <dbReference type="NCBI Taxonomy" id="230361"/>
    <lineage>
        <taxon>Archaea</taxon>
        <taxon>Methanobacteriati</taxon>
        <taxon>Methanobacteriota</taxon>
        <taxon>Methanomada group</taxon>
        <taxon>Methanobacteria</taxon>
        <taxon>Methanobacteriales</taxon>
        <taxon>Methanobacteriaceae</taxon>
        <taxon>Methanobrevibacter</taxon>
    </lineage>
</organism>
<feature type="transmembrane region" description="Helical" evidence="5">
    <location>
        <begin position="51"/>
        <end position="69"/>
    </location>
</feature>
<evidence type="ECO:0000259" key="6">
    <source>
        <dbReference type="PROSITE" id="PS50850"/>
    </source>
</evidence>
<dbReference type="PANTHER" id="PTHR42718">
    <property type="entry name" value="MAJOR FACILITATOR SUPERFAMILY MULTIDRUG TRANSPORTER MFSC"/>
    <property type="match status" value="1"/>
</dbReference>
<feature type="domain" description="Major facilitator superfamily (MFS) profile" evidence="6">
    <location>
        <begin position="11"/>
        <end position="457"/>
    </location>
</feature>
<feature type="transmembrane region" description="Helical" evidence="5">
    <location>
        <begin position="136"/>
        <end position="160"/>
    </location>
</feature>
<evidence type="ECO:0000256" key="4">
    <source>
        <dbReference type="ARBA" id="ARBA00023136"/>
    </source>
</evidence>
<keyword evidence="3 5" id="KW-1133">Transmembrane helix</keyword>
<feature type="transmembrane region" description="Helical" evidence="5">
    <location>
        <begin position="223"/>
        <end position="243"/>
    </location>
</feature>
<dbReference type="RefSeq" id="WP_149732414.1">
    <property type="nucleotide sequence ID" value="NZ_FMXB01000016.1"/>
</dbReference>
<evidence type="ECO:0000256" key="1">
    <source>
        <dbReference type="ARBA" id="ARBA00004141"/>
    </source>
</evidence>
<feature type="transmembrane region" description="Helical" evidence="5">
    <location>
        <begin position="166"/>
        <end position="185"/>
    </location>
</feature>
<protein>
    <submittedName>
        <fullName evidence="7">Drug resistance transporter, EmrB/QacA subfamily</fullName>
    </submittedName>
</protein>
<dbReference type="Gene3D" id="1.20.1720.10">
    <property type="entry name" value="Multidrug resistance protein D"/>
    <property type="match status" value="1"/>
</dbReference>
<sequence>MNVKSNSRMQLLVLFIIAASLVTIAQAIITTGVVYLMSDFSVSSTQAQWSYSVFLLVVGVMIPLSAYISRRFTARTIFFFSLIIFLLGSVICYFSTSLIVLIIGRILQGIGNGIIMPYVQILLLRSIPEEKWQTYMGLYGLVIAIAPVIGSFIGGFVITLYGWRELFSFFTVATTILLVLGIFLVKDDTPTEDYPLDYLSVILSIIGCAGVMLGFTNVADYGFTHYLVILPIIIGIISLILFVKRQPKLEKPLINLPILKNKYFMVGTTFICILFACLNGCTALIPIFIQGVAYNSAIISASVMLPGGLLIIVFNIIGPLLTNRIGIKKVLIMGCVVSIIGFACMMFYTQDSSFEFMAITQSIRYIGTGLALMPATTWTLTMVSDKVEDGTAVNNTLRQIFAAIGSSIVVVIVAILAGGAIEHNTASVVAFNQTSLIMLVLHVVMLILTILYIDDKEKIENKNTSA</sequence>
<comment type="subcellular location">
    <subcellularLocation>
        <location evidence="1">Membrane</location>
        <topology evidence="1">Multi-pass membrane protein</topology>
    </subcellularLocation>
</comment>
<accession>A0A1G5X2Q3</accession>
<dbReference type="Pfam" id="PF07690">
    <property type="entry name" value="MFS_1"/>
    <property type="match status" value="1"/>
</dbReference>
<dbReference type="InterPro" id="IPR036259">
    <property type="entry name" value="MFS_trans_sf"/>
</dbReference>
<evidence type="ECO:0000256" key="5">
    <source>
        <dbReference type="SAM" id="Phobius"/>
    </source>
</evidence>
<proteinExistence type="predicted"/>
<keyword evidence="8" id="KW-1185">Reference proteome</keyword>
<dbReference type="EMBL" id="FMXB01000016">
    <property type="protein sequence ID" value="SDA64470.1"/>
    <property type="molecule type" value="Genomic_DNA"/>
</dbReference>
<evidence type="ECO:0000256" key="2">
    <source>
        <dbReference type="ARBA" id="ARBA00022692"/>
    </source>
</evidence>
<dbReference type="Proteomes" id="UP000323439">
    <property type="component" value="Unassembled WGS sequence"/>
</dbReference>
<feature type="transmembrane region" description="Helical" evidence="5">
    <location>
        <begin position="433"/>
        <end position="453"/>
    </location>
</feature>
<name>A0A1G5X2Q3_9EURY</name>
<keyword evidence="4 5" id="KW-0472">Membrane</keyword>
<feature type="transmembrane region" description="Helical" evidence="5">
    <location>
        <begin position="76"/>
        <end position="96"/>
    </location>
</feature>
<dbReference type="PRINTS" id="PR01036">
    <property type="entry name" value="TCRTETB"/>
</dbReference>
<dbReference type="GO" id="GO:0022857">
    <property type="term" value="F:transmembrane transporter activity"/>
    <property type="evidence" value="ECO:0007669"/>
    <property type="project" value="InterPro"/>
</dbReference>
<dbReference type="InterPro" id="IPR011701">
    <property type="entry name" value="MFS"/>
</dbReference>
<feature type="transmembrane region" description="Helical" evidence="5">
    <location>
        <begin position="362"/>
        <end position="380"/>
    </location>
</feature>
<feature type="transmembrane region" description="Helical" evidence="5">
    <location>
        <begin position="400"/>
        <end position="421"/>
    </location>
</feature>
<feature type="transmembrane region" description="Helical" evidence="5">
    <location>
        <begin position="263"/>
        <end position="289"/>
    </location>
</feature>
<feature type="transmembrane region" description="Helical" evidence="5">
    <location>
        <begin position="102"/>
        <end position="124"/>
    </location>
</feature>
<dbReference type="PROSITE" id="PS50850">
    <property type="entry name" value="MFS"/>
    <property type="match status" value="1"/>
</dbReference>
<evidence type="ECO:0000313" key="8">
    <source>
        <dbReference type="Proteomes" id="UP000323439"/>
    </source>
</evidence>
<evidence type="ECO:0000313" key="7">
    <source>
        <dbReference type="EMBL" id="SDA64470.1"/>
    </source>
</evidence>
<dbReference type="SUPFAM" id="SSF103473">
    <property type="entry name" value="MFS general substrate transporter"/>
    <property type="match status" value="1"/>
</dbReference>